<feature type="domain" description="ABC transporter" evidence="7">
    <location>
        <begin position="10"/>
        <end position="213"/>
    </location>
</feature>
<evidence type="ECO:0000256" key="4">
    <source>
        <dbReference type="ARBA" id="ARBA00022840"/>
    </source>
</evidence>
<proteinExistence type="predicted"/>
<dbReference type="SMART" id="SM00382">
    <property type="entry name" value="AAA"/>
    <property type="match status" value="1"/>
</dbReference>
<dbReference type="SUPFAM" id="SSF52540">
    <property type="entry name" value="P-loop containing nucleoside triphosphate hydrolases"/>
    <property type="match status" value="1"/>
</dbReference>
<evidence type="ECO:0000313" key="9">
    <source>
        <dbReference type="Proteomes" id="UP001356170"/>
    </source>
</evidence>
<dbReference type="RefSeq" id="WP_331688593.1">
    <property type="nucleotide sequence ID" value="NZ_JAZHBN010000001.1"/>
</dbReference>
<sequence length="213" mass="22790">MTAPSNPPLLRATDLRFARNDQIVFGPLSLAVESGEALLIEGENGAGKTTLIRVLAGLLKAQNGQVTLNGLVATPMLQATGISYLGHLPGLKADLQCIENLEHLGALQGHRSDRTVMQALKRVGLLAYTFTPFRQLSAGQRKRLALARMWRSQAPLWLLDEPYANLDLPGIELVNQLIAEHVAAGGAAILTSHGAYAAPPVRTRTLHLQAATA</sequence>
<dbReference type="Gene3D" id="3.40.50.300">
    <property type="entry name" value="P-loop containing nucleotide triphosphate hydrolases"/>
    <property type="match status" value="1"/>
</dbReference>
<accession>A0ABU7UZJ8</accession>
<dbReference type="PANTHER" id="PTHR43499">
    <property type="entry name" value="ABC TRANSPORTER I FAMILY MEMBER 1"/>
    <property type="match status" value="1"/>
</dbReference>
<evidence type="ECO:0000313" key="8">
    <source>
        <dbReference type="EMBL" id="MEF2155951.1"/>
    </source>
</evidence>
<keyword evidence="6" id="KW-0472">Membrane</keyword>
<dbReference type="EMBL" id="JAZHBO010000002">
    <property type="protein sequence ID" value="MEF2155951.1"/>
    <property type="molecule type" value="Genomic_DNA"/>
</dbReference>
<evidence type="ECO:0000256" key="3">
    <source>
        <dbReference type="ARBA" id="ARBA00022748"/>
    </source>
</evidence>
<dbReference type="GO" id="GO:0005524">
    <property type="term" value="F:ATP binding"/>
    <property type="evidence" value="ECO:0007669"/>
    <property type="project" value="UniProtKB-KW"/>
</dbReference>
<keyword evidence="2" id="KW-0547">Nucleotide-binding</keyword>
<evidence type="ECO:0000256" key="2">
    <source>
        <dbReference type="ARBA" id="ARBA00022741"/>
    </source>
</evidence>
<reference evidence="8 9" key="1">
    <citation type="submission" date="2024-01" db="EMBL/GenBank/DDBJ databases">
        <title>Novel species of the genus Luteimonas isolated from rivers.</title>
        <authorList>
            <person name="Lu H."/>
        </authorList>
    </citation>
    <scope>NUCLEOTIDE SEQUENCE [LARGE SCALE GENOMIC DNA]</scope>
    <source>
        <strain evidence="8 9">FXH3W</strain>
    </source>
</reference>
<protein>
    <submittedName>
        <fullName evidence="8">Heme ABC exporter ATP-binding protein CcmA</fullName>
    </submittedName>
</protein>
<keyword evidence="5" id="KW-1278">Translocase</keyword>
<keyword evidence="9" id="KW-1185">Reference proteome</keyword>
<evidence type="ECO:0000259" key="7">
    <source>
        <dbReference type="PROSITE" id="PS50893"/>
    </source>
</evidence>
<keyword evidence="4 8" id="KW-0067">ATP-binding</keyword>
<keyword evidence="1" id="KW-0813">Transport</keyword>
<evidence type="ECO:0000256" key="1">
    <source>
        <dbReference type="ARBA" id="ARBA00022448"/>
    </source>
</evidence>
<dbReference type="InterPro" id="IPR027417">
    <property type="entry name" value="P-loop_NTPase"/>
</dbReference>
<dbReference type="InterPro" id="IPR003593">
    <property type="entry name" value="AAA+_ATPase"/>
</dbReference>
<dbReference type="PANTHER" id="PTHR43499:SF1">
    <property type="entry name" value="ABC TRANSPORTER I FAMILY MEMBER 1"/>
    <property type="match status" value="1"/>
</dbReference>
<dbReference type="InterPro" id="IPR017871">
    <property type="entry name" value="ABC_transporter-like_CS"/>
</dbReference>
<dbReference type="InterPro" id="IPR003439">
    <property type="entry name" value="ABC_transporter-like_ATP-bd"/>
</dbReference>
<dbReference type="NCBIfam" id="TIGR01189">
    <property type="entry name" value="ccmA"/>
    <property type="match status" value="1"/>
</dbReference>
<evidence type="ECO:0000256" key="5">
    <source>
        <dbReference type="ARBA" id="ARBA00022967"/>
    </source>
</evidence>
<dbReference type="NCBIfam" id="NF010061">
    <property type="entry name" value="PRK13538.1"/>
    <property type="match status" value="1"/>
</dbReference>
<dbReference type="Pfam" id="PF00005">
    <property type="entry name" value="ABC_tran"/>
    <property type="match status" value="1"/>
</dbReference>
<keyword evidence="3" id="KW-0201">Cytochrome c-type biogenesis</keyword>
<name>A0ABU7UZJ8_9GAMM</name>
<dbReference type="Proteomes" id="UP001356170">
    <property type="component" value="Unassembled WGS sequence"/>
</dbReference>
<dbReference type="PROSITE" id="PS50893">
    <property type="entry name" value="ABC_TRANSPORTER_2"/>
    <property type="match status" value="1"/>
</dbReference>
<dbReference type="PROSITE" id="PS00211">
    <property type="entry name" value="ABC_TRANSPORTER_1"/>
    <property type="match status" value="1"/>
</dbReference>
<organism evidence="8 9">
    <name type="scientific">Aquilutibacter rugosus</name>
    <dbReference type="NCBI Taxonomy" id="3115820"/>
    <lineage>
        <taxon>Bacteria</taxon>
        <taxon>Pseudomonadati</taxon>
        <taxon>Pseudomonadota</taxon>
        <taxon>Gammaproteobacteria</taxon>
        <taxon>Lysobacterales</taxon>
        <taxon>Lysobacteraceae</taxon>
        <taxon>Aquilutibacter</taxon>
    </lineage>
</organism>
<gene>
    <name evidence="8" type="primary">ccmA</name>
    <name evidence="8" type="ORF">V3390_06865</name>
</gene>
<evidence type="ECO:0000256" key="6">
    <source>
        <dbReference type="ARBA" id="ARBA00023136"/>
    </source>
</evidence>
<comment type="caution">
    <text evidence="8">The sequence shown here is derived from an EMBL/GenBank/DDBJ whole genome shotgun (WGS) entry which is preliminary data.</text>
</comment>
<dbReference type="InterPro" id="IPR005895">
    <property type="entry name" value="ABC_transptr_haem_export_CcmA"/>
</dbReference>